<accession>A0A813HJS3</accession>
<dbReference type="EMBL" id="CAJNNV010031757">
    <property type="protein sequence ID" value="CAE8637723.1"/>
    <property type="molecule type" value="Genomic_DNA"/>
</dbReference>
<comment type="caution">
    <text evidence="1">The sequence shown here is derived from an EMBL/GenBank/DDBJ whole genome shotgun (WGS) entry which is preliminary data.</text>
</comment>
<dbReference type="AlphaFoldDB" id="A0A813HJS3"/>
<reference evidence="1" key="1">
    <citation type="submission" date="2021-02" db="EMBL/GenBank/DDBJ databases">
        <authorList>
            <person name="Dougan E. K."/>
            <person name="Rhodes N."/>
            <person name="Thang M."/>
            <person name="Chan C."/>
        </authorList>
    </citation>
    <scope>NUCLEOTIDE SEQUENCE</scope>
</reference>
<organism evidence="1 2">
    <name type="scientific">Polarella glacialis</name>
    <name type="common">Dinoflagellate</name>
    <dbReference type="NCBI Taxonomy" id="89957"/>
    <lineage>
        <taxon>Eukaryota</taxon>
        <taxon>Sar</taxon>
        <taxon>Alveolata</taxon>
        <taxon>Dinophyceae</taxon>
        <taxon>Suessiales</taxon>
        <taxon>Suessiaceae</taxon>
        <taxon>Polarella</taxon>
    </lineage>
</organism>
<evidence type="ECO:0000313" key="2">
    <source>
        <dbReference type="Proteomes" id="UP000654075"/>
    </source>
</evidence>
<keyword evidence="2" id="KW-1185">Reference proteome</keyword>
<evidence type="ECO:0000313" key="1">
    <source>
        <dbReference type="EMBL" id="CAE8637723.1"/>
    </source>
</evidence>
<protein>
    <submittedName>
        <fullName evidence="1">Uncharacterized protein</fullName>
    </submittedName>
</protein>
<feature type="non-terminal residue" evidence="1">
    <location>
        <position position="110"/>
    </location>
</feature>
<dbReference type="Proteomes" id="UP000654075">
    <property type="component" value="Unassembled WGS sequence"/>
</dbReference>
<sequence>TIELILDNEADFQRILVKLVPKGFGLLGILRVLARVGEVTGNCDRLPVFLNSSLLGSGFDQEASHLIHFIERSKAGFYAFDAKVDYTVMSKVAYVFSGGLLTLLAKAVQL</sequence>
<gene>
    <name evidence="1" type="ORF">PGLA1383_LOCUS53053</name>
</gene>
<proteinExistence type="predicted"/>
<name>A0A813HJS3_POLGL</name>